<evidence type="ECO:0000313" key="4">
    <source>
        <dbReference type="Proteomes" id="UP000198992"/>
    </source>
</evidence>
<protein>
    <recommendedName>
        <fullName evidence="5">Porin</fullName>
    </recommendedName>
</protein>
<organism evidence="3 4">
    <name type="scientific">Bradyrhizobium erythrophlei</name>
    <dbReference type="NCBI Taxonomy" id="1437360"/>
    <lineage>
        <taxon>Bacteria</taxon>
        <taxon>Pseudomonadati</taxon>
        <taxon>Pseudomonadota</taxon>
        <taxon>Alphaproteobacteria</taxon>
        <taxon>Hyphomicrobiales</taxon>
        <taxon>Nitrobacteraceae</taxon>
        <taxon>Bradyrhizobium</taxon>
    </lineage>
</organism>
<evidence type="ECO:0000256" key="1">
    <source>
        <dbReference type="SAM" id="MobiDB-lite"/>
    </source>
</evidence>
<dbReference type="AlphaFoldDB" id="A0A1H5D9K2"/>
<dbReference type="RefSeq" id="WP_092122223.1">
    <property type="nucleotide sequence ID" value="NZ_FNTH01000001.1"/>
</dbReference>
<keyword evidence="2" id="KW-0732">Signal</keyword>
<name>A0A1H5D9K2_9BRAD</name>
<feature type="region of interest" description="Disordered" evidence="1">
    <location>
        <begin position="62"/>
        <end position="96"/>
    </location>
</feature>
<dbReference type="EMBL" id="FNTH01000001">
    <property type="protein sequence ID" value="SED75390.1"/>
    <property type="molecule type" value="Genomic_DNA"/>
</dbReference>
<sequence length="96" mass="9943">MKTKILLVMLLAASPAAAETRTAPKAVPKAAAVPADICAPIGRTAKGELVYSMKCQDVPVAAAPAAESKEAAPPPEPETQRTGLFGLSYDRRKPGD</sequence>
<proteinExistence type="predicted"/>
<evidence type="ECO:0000313" key="3">
    <source>
        <dbReference type="EMBL" id="SED75390.1"/>
    </source>
</evidence>
<feature type="signal peptide" evidence="2">
    <location>
        <begin position="1"/>
        <end position="18"/>
    </location>
</feature>
<evidence type="ECO:0000256" key="2">
    <source>
        <dbReference type="SAM" id="SignalP"/>
    </source>
</evidence>
<dbReference type="Proteomes" id="UP000198992">
    <property type="component" value="Unassembled WGS sequence"/>
</dbReference>
<accession>A0A1H5D9K2</accession>
<feature type="chain" id="PRO_5011737120" description="Porin" evidence="2">
    <location>
        <begin position="19"/>
        <end position="96"/>
    </location>
</feature>
<reference evidence="3 4" key="1">
    <citation type="submission" date="2016-10" db="EMBL/GenBank/DDBJ databases">
        <authorList>
            <person name="de Groot N.N."/>
        </authorList>
    </citation>
    <scope>NUCLEOTIDE SEQUENCE [LARGE SCALE GENOMIC DNA]</scope>
    <source>
        <strain evidence="3 4">MT12</strain>
    </source>
</reference>
<gene>
    <name evidence="3" type="ORF">SAMN05444164_5692</name>
</gene>
<evidence type="ECO:0008006" key="5">
    <source>
        <dbReference type="Google" id="ProtNLM"/>
    </source>
</evidence>